<comment type="catalytic activity">
    <reaction evidence="1">
        <text>alpha-D-glucose 6-phosphate = beta-D-glucose 6-phosphate</text>
        <dbReference type="Rhea" id="RHEA:16249"/>
        <dbReference type="ChEBI" id="CHEBI:58225"/>
        <dbReference type="ChEBI" id="CHEBI:58247"/>
        <dbReference type="EC" id="5.1.3.15"/>
    </reaction>
</comment>
<dbReference type="InterPro" id="IPR011013">
    <property type="entry name" value="Gal_mutarotase_sf_dom"/>
</dbReference>
<feature type="active site" evidence="5">
    <location>
        <position position="173"/>
    </location>
</feature>
<dbReference type="STRING" id="1328313.DS2_00495"/>
<proteinExistence type="inferred from homology"/>
<dbReference type="GO" id="GO:0005975">
    <property type="term" value="P:carbohydrate metabolic process"/>
    <property type="evidence" value="ECO:0007669"/>
    <property type="project" value="InterPro"/>
</dbReference>
<dbReference type="Gene3D" id="2.70.98.10">
    <property type="match status" value="1"/>
</dbReference>
<dbReference type="Pfam" id="PF01263">
    <property type="entry name" value="Aldose_epim"/>
    <property type="match status" value="1"/>
</dbReference>
<dbReference type="PANTHER" id="PTHR11122:SF13">
    <property type="entry name" value="GLUCOSE-6-PHOSPHATE 1-EPIMERASE"/>
    <property type="match status" value="1"/>
</dbReference>
<protein>
    <recommendedName>
        <fullName evidence="4">Putative glucose-6-phosphate 1-epimerase</fullName>
        <ecNumber evidence="4">5.1.3.15</ecNumber>
    </recommendedName>
</protein>
<evidence type="ECO:0000256" key="5">
    <source>
        <dbReference type="PIRSR" id="PIRSR016020-1"/>
    </source>
</evidence>
<dbReference type="eggNOG" id="COG0676">
    <property type="taxonomic scope" value="Bacteria"/>
</dbReference>
<reference evidence="6 7" key="1">
    <citation type="journal article" date="2014" name="Genome Announc.">
        <title>Draft Genome Sequence of the Agar-Degrading Bacterium Catenovulum sp. Strain DS-2, Isolated from Intestines of Haliotis diversicolor.</title>
        <authorList>
            <person name="Shan D."/>
            <person name="Li X."/>
            <person name="Gu Z."/>
            <person name="Wei G."/>
            <person name="Gao Z."/>
            <person name="Shao Z."/>
        </authorList>
    </citation>
    <scope>NUCLEOTIDE SEQUENCE [LARGE SCALE GENOMIC DNA]</scope>
    <source>
        <strain evidence="6 7">DS-2</strain>
    </source>
</reference>
<sequence length="299" mass="33069">MTIESKIQNINAVHLSDTKSYYGDKHDALPLLVIDSALCKATICLQGAHLIEFSAKGRAPLLWVSPKVAYKQGKAIRGGVPICFPWFGENQLDKSQPSHGFVRNRSWHLERAQQFTDGRIALTFSTQSDADTLGLFPFAFATEFQVILGQKIELKLATQNHSDQVMPISFALHSYHPVSALAEAKVQGLDLTTYLDNTCQYQAHIQQGDVVFNGEVDRIYLNVASEQIIQTQTPIALKSDSCRSAIVWNPAAEKAASMGDLGEENYPSFVCVERGNAFSDSWYLAPGEIKQAELVIDYA</sequence>
<evidence type="ECO:0000313" key="7">
    <source>
        <dbReference type="Proteomes" id="UP000019276"/>
    </source>
</evidence>
<gene>
    <name evidence="6" type="ORF">DS2_00495</name>
</gene>
<dbReference type="GO" id="GO:0030246">
    <property type="term" value="F:carbohydrate binding"/>
    <property type="evidence" value="ECO:0007669"/>
    <property type="project" value="UniProtKB-UniRule"/>
</dbReference>
<dbReference type="InterPro" id="IPR025532">
    <property type="entry name" value="G6P_1-epimerase"/>
</dbReference>
<evidence type="ECO:0000256" key="1">
    <source>
        <dbReference type="ARBA" id="ARBA00001096"/>
    </source>
</evidence>
<dbReference type="GO" id="GO:0047938">
    <property type="term" value="F:glucose-6-phosphate 1-epimerase activity"/>
    <property type="evidence" value="ECO:0007669"/>
    <property type="project" value="UniProtKB-UniRule"/>
</dbReference>
<accession>W7QJU2</accession>
<dbReference type="PATRIC" id="fig|1328313.3.peg.107"/>
<feature type="active site" evidence="5">
    <location>
        <position position="273"/>
    </location>
</feature>
<dbReference type="PANTHER" id="PTHR11122">
    <property type="entry name" value="APOSPORY-ASSOCIATED PROTEIN C-RELATED"/>
    <property type="match status" value="1"/>
</dbReference>
<comment type="similarity">
    <text evidence="2 4">Belongs to the glucose-6-phosphate 1-epimerase family.</text>
</comment>
<dbReference type="InterPro" id="IPR008183">
    <property type="entry name" value="Aldose_1/G6P_1-epimerase"/>
</dbReference>
<evidence type="ECO:0000256" key="2">
    <source>
        <dbReference type="ARBA" id="ARBA00005866"/>
    </source>
</evidence>
<dbReference type="RefSeq" id="WP_035012617.1">
    <property type="nucleotide sequence ID" value="NZ_ARZY01000001.1"/>
</dbReference>
<dbReference type="EMBL" id="ARZY01000001">
    <property type="protein sequence ID" value="EWH12156.1"/>
    <property type="molecule type" value="Genomic_DNA"/>
</dbReference>
<name>W7QJU2_9ALTE</name>
<evidence type="ECO:0000313" key="6">
    <source>
        <dbReference type="EMBL" id="EWH12156.1"/>
    </source>
</evidence>
<keyword evidence="3 4" id="KW-0413">Isomerase</keyword>
<dbReference type="AlphaFoldDB" id="W7QJU2"/>
<dbReference type="PIRSF" id="PIRSF016020">
    <property type="entry name" value="PHexose_mutarotase"/>
    <property type="match status" value="1"/>
</dbReference>
<evidence type="ECO:0000256" key="3">
    <source>
        <dbReference type="ARBA" id="ARBA00023235"/>
    </source>
</evidence>
<dbReference type="Proteomes" id="UP000019276">
    <property type="component" value="Unassembled WGS sequence"/>
</dbReference>
<dbReference type="SUPFAM" id="SSF74650">
    <property type="entry name" value="Galactose mutarotase-like"/>
    <property type="match status" value="1"/>
</dbReference>
<evidence type="ECO:0000256" key="4">
    <source>
        <dbReference type="PIRNR" id="PIRNR016020"/>
    </source>
</evidence>
<dbReference type="EC" id="5.1.3.15" evidence="4"/>
<organism evidence="6 7">
    <name type="scientific">Catenovulum agarivorans DS-2</name>
    <dbReference type="NCBI Taxonomy" id="1328313"/>
    <lineage>
        <taxon>Bacteria</taxon>
        <taxon>Pseudomonadati</taxon>
        <taxon>Pseudomonadota</taxon>
        <taxon>Gammaproteobacteria</taxon>
        <taxon>Alteromonadales</taxon>
        <taxon>Alteromonadaceae</taxon>
        <taxon>Catenovulum</taxon>
    </lineage>
</organism>
<dbReference type="InterPro" id="IPR014718">
    <property type="entry name" value="GH-type_carb-bd"/>
</dbReference>
<comment type="caution">
    <text evidence="6">The sequence shown here is derived from an EMBL/GenBank/DDBJ whole genome shotgun (WGS) entry which is preliminary data.</text>
</comment>
<dbReference type="CDD" id="cd09020">
    <property type="entry name" value="D-hex-6-P-epi_like"/>
    <property type="match status" value="1"/>
</dbReference>
<dbReference type="OrthoDB" id="9790727at2"/>
<keyword evidence="7" id="KW-1185">Reference proteome</keyword>